<dbReference type="AlphaFoldDB" id="A0A8X7BWW8"/>
<name>A0A8X7BWW8_9ARAC</name>
<keyword evidence="2" id="KW-1185">Reference proteome</keyword>
<sequence length="111" mass="12970">MGGKVFIKTHPKPCLLLRESETLNKLFPEEQSLQSFVVQKKEKKPFINGVWEMISGNLHILLNHVIETRDELGLTDSSFGTKYDSFNFSVKVPYFYVRLRFQDSRGKKKIF</sequence>
<dbReference type="Proteomes" id="UP000886998">
    <property type="component" value="Unassembled WGS sequence"/>
</dbReference>
<protein>
    <submittedName>
        <fullName evidence="1">Uncharacterized protein</fullName>
    </submittedName>
</protein>
<comment type="caution">
    <text evidence="1">The sequence shown here is derived from an EMBL/GenBank/DDBJ whole genome shotgun (WGS) entry which is preliminary data.</text>
</comment>
<evidence type="ECO:0000313" key="1">
    <source>
        <dbReference type="EMBL" id="GFY46905.1"/>
    </source>
</evidence>
<evidence type="ECO:0000313" key="2">
    <source>
        <dbReference type="Proteomes" id="UP000886998"/>
    </source>
</evidence>
<gene>
    <name evidence="1" type="ORF">TNIN_112051</name>
</gene>
<dbReference type="EMBL" id="BMAV01005657">
    <property type="protein sequence ID" value="GFY46905.1"/>
    <property type="molecule type" value="Genomic_DNA"/>
</dbReference>
<reference evidence="1" key="1">
    <citation type="submission" date="2020-08" db="EMBL/GenBank/DDBJ databases">
        <title>Multicomponent nature underlies the extraordinary mechanical properties of spider dragline silk.</title>
        <authorList>
            <person name="Kono N."/>
            <person name="Nakamura H."/>
            <person name="Mori M."/>
            <person name="Yoshida Y."/>
            <person name="Ohtoshi R."/>
            <person name="Malay A.D."/>
            <person name="Moran D.A.P."/>
            <person name="Tomita M."/>
            <person name="Numata K."/>
            <person name="Arakawa K."/>
        </authorList>
    </citation>
    <scope>NUCLEOTIDE SEQUENCE</scope>
</reference>
<proteinExistence type="predicted"/>
<organism evidence="1 2">
    <name type="scientific">Trichonephila inaurata madagascariensis</name>
    <dbReference type="NCBI Taxonomy" id="2747483"/>
    <lineage>
        <taxon>Eukaryota</taxon>
        <taxon>Metazoa</taxon>
        <taxon>Ecdysozoa</taxon>
        <taxon>Arthropoda</taxon>
        <taxon>Chelicerata</taxon>
        <taxon>Arachnida</taxon>
        <taxon>Araneae</taxon>
        <taxon>Araneomorphae</taxon>
        <taxon>Entelegynae</taxon>
        <taxon>Araneoidea</taxon>
        <taxon>Nephilidae</taxon>
        <taxon>Trichonephila</taxon>
        <taxon>Trichonephila inaurata</taxon>
    </lineage>
</organism>
<accession>A0A8X7BWW8</accession>